<dbReference type="EMBL" id="CP003009">
    <property type="protein sequence ID" value="AEO62661.1"/>
    <property type="molecule type" value="Genomic_DNA"/>
</dbReference>
<reference evidence="1 2" key="1">
    <citation type="journal article" date="2011" name="Nat. Biotechnol.">
        <title>Comparative genomic analysis of the thermophilic biomass-degrading fungi Myceliophthora thermophila and Thielavia terrestris.</title>
        <authorList>
            <person name="Berka R.M."/>
            <person name="Grigoriev I.V."/>
            <person name="Otillar R."/>
            <person name="Salamov A."/>
            <person name="Grimwood J."/>
            <person name="Reid I."/>
            <person name="Ishmael N."/>
            <person name="John T."/>
            <person name="Darmond C."/>
            <person name="Moisan M.-C."/>
            <person name="Henrissat B."/>
            <person name="Coutinho P.M."/>
            <person name="Lombard V."/>
            <person name="Natvig D.O."/>
            <person name="Lindquist E."/>
            <person name="Schmutz J."/>
            <person name="Lucas S."/>
            <person name="Harris P."/>
            <person name="Powlowski J."/>
            <person name="Bellemare A."/>
            <person name="Taylor D."/>
            <person name="Butler G."/>
            <person name="de Vries R.P."/>
            <person name="Allijn I.E."/>
            <person name="van den Brink J."/>
            <person name="Ushinsky S."/>
            <person name="Storms R."/>
            <person name="Powell A.J."/>
            <person name="Paulsen I.T."/>
            <person name="Elbourne L.D.H."/>
            <person name="Baker S.E."/>
            <person name="Magnuson J."/>
            <person name="LaBoissiere S."/>
            <person name="Clutterbuck A.J."/>
            <person name="Martinez D."/>
            <person name="Wogulis M."/>
            <person name="de Leon A.L."/>
            <person name="Rey M.W."/>
            <person name="Tsang A."/>
        </authorList>
    </citation>
    <scope>NUCLEOTIDE SEQUENCE [LARGE SCALE GENOMIC DNA]</scope>
    <source>
        <strain evidence="2">ATCC 38088 / NRRL 8126</strain>
    </source>
</reference>
<accession>G2QST6</accession>
<dbReference type="HOGENOM" id="CLU_1134227_0_0_1"/>
<dbReference type="KEGG" id="ttt:THITE_2125290"/>
<sequence length="245" mass="26522">MAHVRGSVETLSLLLDLRETSQLTWYTCAYARTICKQSPVSAAGGKLLYQFKAGIVNGALLPAPEWFGLLAWKGSGVQFGSGSSEARQGRCLADLGKAQGVAEARSTPVTYLVYTVMSVFHRQTSSLVDAMYSRNRRRASVRCPKKLPERHDPRSRTLFSQLGNWMMRLAGKLQVPPNRPFQAKVAGAVITAPLFLRQAPPDSIGRVSSREAVLHGADGFPHPLAACNLLDSGVGSCAHSLQSEV</sequence>
<protein>
    <submittedName>
        <fullName evidence="1">Uncharacterized protein</fullName>
    </submittedName>
</protein>
<dbReference type="AlphaFoldDB" id="G2QST6"/>
<proteinExistence type="predicted"/>
<dbReference type="Proteomes" id="UP000008181">
    <property type="component" value="Chromosome 1"/>
</dbReference>
<evidence type="ECO:0000313" key="1">
    <source>
        <dbReference type="EMBL" id="AEO62661.1"/>
    </source>
</evidence>
<evidence type="ECO:0000313" key="2">
    <source>
        <dbReference type="Proteomes" id="UP000008181"/>
    </source>
</evidence>
<gene>
    <name evidence="1" type="ORF">THITE_2125290</name>
</gene>
<dbReference type="RefSeq" id="XP_003648997.1">
    <property type="nucleotide sequence ID" value="XM_003648949.1"/>
</dbReference>
<keyword evidence="2" id="KW-1185">Reference proteome</keyword>
<name>G2QST6_THETT</name>
<organism evidence="1 2">
    <name type="scientific">Thermothielavioides terrestris (strain ATCC 38088 / NRRL 8126)</name>
    <name type="common">Thielavia terrestris</name>
    <dbReference type="NCBI Taxonomy" id="578455"/>
    <lineage>
        <taxon>Eukaryota</taxon>
        <taxon>Fungi</taxon>
        <taxon>Dikarya</taxon>
        <taxon>Ascomycota</taxon>
        <taxon>Pezizomycotina</taxon>
        <taxon>Sordariomycetes</taxon>
        <taxon>Sordariomycetidae</taxon>
        <taxon>Sordariales</taxon>
        <taxon>Chaetomiaceae</taxon>
        <taxon>Thermothielavioides</taxon>
        <taxon>Thermothielavioides terrestris</taxon>
    </lineage>
</organism>
<dbReference type="GeneID" id="11517338"/>